<sequence>MVVCKFKCNKPFSSMIVSGYLVDVFQEQCYPAEVNFGEKINSIKRLKQAPKRYILPGFVNAHVHTESSMLIPSEFARLAVKHGTIAVVADPHEIANVLGLKGLEFMLNNSKKVPMKFYFGASSCVPATTFETSGSTFGSEEMEFLLKKKEIRFLAEVMNYPSVINRDPLVMKKIAMAKKYKKRIDGHAPGLVGKKLDRYISAGIETDHECYMLKEAEEKQKKGMRIIVREGSAAKNLNAIYPILKNGKNMLCTDDSHPDDLLDGHINNIVSQCVKLGIDPIIAIKSATRNPVEHYGLGVGLLRKNDPADFVIVNNLREFRVLETWINGDRIFANGKIKINKIKEKPVNLFLAEKIKPSDIKNSKKIPVIEAMDGSLITNKLPPTDKIDLKKDILKIVVLNRYKKAKPAVGFIKNFGIKKGAFGSSVMHDSHNIGVIGTDDESICRVVNEIVKMKGGLVVYNGKQISRQKLPFAGIMTDEDGQKVAKKYETLTKAVKKMGCKLGAPFMTLSFMGLLVIPHIKISDRGVFDVDRFSMAR</sequence>
<dbReference type="HAMAP" id="MF_01518">
    <property type="entry name" value="Adenine_deamin"/>
    <property type="match status" value="1"/>
</dbReference>
<dbReference type="EC" id="3.5.4.2" evidence="3"/>
<dbReference type="PANTHER" id="PTHR11113:SF2">
    <property type="entry name" value="ADENINE DEAMINASE"/>
    <property type="match status" value="1"/>
</dbReference>
<gene>
    <name evidence="3 6" type="primary">ade</name>
    <name evidence="6" type="ORF">LFW2832_01065</name>
</gene>
<dbReference type="EMBL" id="CABMJJ010000009">
    <property type="protein sequence ID" value="VVC04599.1"/>
    <property type="molecule type" value="Genomic_DNA"/>
</dbReference>
<dbReference type="NCBIfam" id="TIGR01178">
    <property type="entry name" value="ade"/>
    <property type="match status" value="1"/>
</dbReference>
<dbReference type="InterPro" id="IPR026912">
    <property type="entry name" value="Adenine_deam_C"/>
</dbReference>
<protein>
    <recommendedName>
        <fullName evidence="3">Adenine deaminase</fullName>
        <shortName evidence="3">Adenase</shortName>
        <shortName evidence="3">Adenine aminase</shortName>
        <ecNumber evidence="3">3.5.4.2</ecNumber>
    </recommendedName>
</protein>
<dbReference type="Gene3D" id="3.20.20.140">
    <property type="entry name" value="Metal-dependent hydrolases"/>
    <property type="match status" value="1"/>
</dbReference>
<dbReference type="InterPro" id="IPR032466">
    <property type="entry name" value="Metal_Hydrolase"/>
</dbReference>
<keyword evidence="1 3" id="KW-0378">Hydrolase</keyword>
<dbReference type="SUPFAM" id="SSF51556">
    <property type="entry name" value="Metallo-dependent hydrolases"/>
    <property type="match status" value="1"/>
</dbReference>
<dbReference type="InterPro" id="IPR006680">
    <property type="entry name" value="Amidohydro-rel"/>
</dbReference>
<comment type="similarity">
    <text evidence="3">Belongs to the metallo-dependent hydrolases superfamily. Adenine deaminase family.</text>
</comment>
<comment type="cofactor">
    <cofactor evidence="3">
        <name>Mn(2+)</name>
        <dbReference type="ChEBI" id="CHEBI:29035"/>
    </cofactor>
</comment>
<feature type="domain" description="Amidohydrolase-related" evidence="4">
    <location>
        <begin position="53"/>
        <end position="329"/>
    </location>
</feature>
<evidence type="ECO:0000259" key="4">
    <source>
        <dbReference type="Pfam" id="PF01979"/>
    </source>
</evidence>
<dbReference type="InterPro" id="IPR006679">
    <property type="entry name" value="Adenine_deam"/>
</dbReference>
<comment type="catalytic activity">
    <reaction evidence="3">
        <text>adenine + H2O + H(+) = hypoxanthine + NH4(+)</text>
        <dbReference type="Rhea" id="RHEA:23688"/>
        <dbReference type="ChEBI" id="CHEBI:15377"/>
        <dbReference type="ChEBI" id="CHEBI:15378"/>
        <dbReference type="ChEBI" id="CHEBI:16708"/>
        <dbReference type="ChEBI" id="CHEBI:17368"/>
        <dbReference type="ChEBI" id="CHEBI:28938"/>
        <dbReference type="EC" id="3.5.4.2"/>
    </reaction>
</comment>
<evidence type="ECO:0000256" key="3">
    <source>
        <dbReference type="HAMAP-Rule" id="MF_01518"/>
    </source>
</evidence>
<dbReference type="GO" id="GO:0000034">
    <property type="term" value="F:adenine deaminase activity"/>
    <property type="evidence" value="ECO:0007669"/>
    <property type="project" value="UniProtKB-UniRule"/>
</dbReference>
<accession>A0A5E4LT70</accession>
<comment type="caution">
    <text evidence="6">The sequence shown here is derived from an EMBL/GenBank/DDBJ whole genome shotgun (WGS) entry which is preliminary data.</text>
</comment>
<dbReference type="GO" id="GO:0006146">
    <property type="term" value="P:adenine catabolic process"/>
    <property type="evidence" value="ECO:0007669"/>
    <property type="project" value="InterPro"/>
</dbReference>
<feature type="domain" description="Adenine deaminase C-terminal" evidence="5">
    <location>
        <begin position="387"/>
        <end position="533"/>
    </location>
</feature>
<reference evidence="6 7" key="1">
    <citation type="submission" date="2019-08" db="EMBL/GenBank/DDBJ databases">
        <authorList>
            <person name="Vazquez-Campos X."/>
        </authorList>
    </citation>
    <scope>NUCLEOTIDE SEQUENCE [LARGE SCALE GENOMIC DNA]</scope>
    <source>
        <strain evidence="6">LFW-283_2</strain>
    </source>
</reference>
<evidence type="ECO:0000313" key="6">
    <source>
        <dbReference type="EMBL" id="VVC04599.1"/>
    </source>
</evidence>
<dbReference type="CDD" id="cd01295">
    <property type="entry name" value="AdeC"/>
    <property type="match status" value="1"/>
</dbReference>
<evidence type="ECO:0000259" key="5">
    <source>
        <dbReference type="Pfam" id="PF13382"/>
    </source>
</evidence>
<evidence type="ECO:0000256" key="1">
    <source>
        <dbReference type="ARBA" id="ARBA00022801"/>
    </source>
</evidence>
<dbReference type="AlphaFoldDB" id="A0A5E4LT70"/>
<name>A0A5E4LT70_9ARCH</name>
<dbReference type="Pfam" id="PF01979">
    <property type="entry name" value="Amidohydro_1"/>
    <property type="match status" value="1"/>
</dbReference>
<keyword evidence="2 3" id="KW-0464">Manganese</keyword>
<dbReference type="Pfam" id="PF13382">
    <property type="entry name" value="Adenine_deam_C"/>
    <property type="match status" value="1"/>
</dbReference>
<evidence type="ECO:0000256" key="2">
    <source>
        <dbReference type="ARBA" id="ARBA00023211"/>
    </source>
</evidence>
<evidence type="ECO:0000313" key="7">
    <source>
        <dbReference type="Proteomes" id="UP000789941"/>
    </source>
</evidence>
<dbReference type="PANTHER" id="PTHR11113">
    <property type="entry name" value="N-ACETYLGLUCOSAMINE-6-PHOSPHATE DEACETYLASE"/>
    <property type="match status" value="1"/>
</dbReference>
<organism evidence="6 7">
    <name type="scientific">Candidatus Bilamarchaeum dharawalense</name>
    <dbReference type="NCBI Taxonomy" id="2885759"/>
    <lineage>
        <taxon>Archaea</taxon>
        <taxon>Candidatus Micrarchaeota</taxon>
        <taxon>Candidatus Micrarchaeia</taxon>
        <taxon>Candidatus Anstonellales</taxon>
        <taxon>Candidatus Bilamarchaeaceae</taxon>
        <taxon>Candidatus Bilamarchaeum</taxon>
    </lineage>
</organism>
<dbReference type="Proteomes" id="UP000789941">
    <property type="component" value="Unassembled WGS sequence"/>
</dbReference>
<proteinExistence type="inferred from homology"/>